<proteinExistence type="predicted"/>
<dbReference type="Gene3D" id="3.60.15.10">
    <property type="entry name" value="Ribonuclease Z/Hydroxyacylglutathione hydrolase-like"/>
    <property type="match status" value="1"/>
</dbReference>
<evidence type="ECO:0000256" key="1">
    <source>
        <dbReference type="ARBA" id="ARBA00001947"/>
    </source>
</evidence>
<dbReference type="InterPro" id="IPR036866">
    <property type="entry name" value="RibonucZ/Hydroxyglut_hydro"/>
</dbReference>
<dbReference type="Proteomes" id="UP000640786">
    <property type="component" value="Unassembled WGS sequence"/>
</dbReference>
<dbReference type="EMBL" id="JACSQO010000002">
    <property type="protein sequence ID" value="MBD7943884.1"/>
    <property type="molecule type" value="Genomic_DNA"/>
</dbReference>
<comment type="caution">
    <text evidence="6">The sequence shown here is derived from an EMBL/GenBank/DDBJ whole genome shotgun (WGS) entry which is preliminary data.</text>
</comment>
<evidence type="ECO:0000256" key="4">
    <source>
        <dbReference type="ARBA" id="ARBA00022833"/>
    </source>
</evidence>
<evidence type="ECO:0000259" key="5">
    <source>
        <dbReference type="SMART" id="SM00849"/>
    </source>
</evidence>
<keyword evidence="3" id="KW-0378">Hydrolase</keyword>
<sequence length="212" mass="23566">MLNIRTYPLGFIQTNCYIISNAKKECLIFDPGGNGEKLVKELKRLNLKPIAILLTHAHFDHIGAVDDVREVFSIPVYIHPSEKSWLIDPGKNGSAKYAEIPNISAKEADFYLSKEEKTSIGDFEFFISHTPGHSPGSLTFYFETEEFAIVGDTLFQNSVGRTDLPGGNEKQLLHSIHTKLLTLPEATVIYPGHGPASTIQDEMNSNPFLNGF</sequence>
<keyword evidence="7" id="KW-1185">Reference proteome</keyword>
<dbReference type="RefSeq" id="WP_191696866.1">
    <property type="nucleotide sequence ID" value="NZ_JACSQO010000002.1"/>
</dbReference>
<evidence type="ECO:0000256" key="2">
    <source>
        <dbReference type="ARBA" id="ARBA00022723"/>
    </source>
</evidence>
<gene>
    <name evidence="6" type="ORF">H9650_07100</name>
</gene>
<dbReference type="SMART" id="SM00849">
    <property type="entry name" value="Lactamase_B"/>
    <property type="match status" value="1"/>
</dbReference>
<dbReference type="InterPro" id="IPR001279">
    <property type="entry name" value="Metallo-B-lactamas"/>
</dbReference>
<feature type="domain" description="Metallo-beta-lactamase" evidence="5">
    <location>
        <begin position="13"/>
        <end position="193"/>
    </location>
</feature>
<dbReference type="CDD" id="cd06262">
    <property type="entry name" value="metallo-hydrolase-like_MBL-fold"/>
    <property type="match status" value="1"/>
</dbReference>
<dbReference type="InterPro" id="IPR051453">
    <property type="entry name" value="MBL_Glyoxalase_II"/>
</dbReference>
<keyword evidence="2" id="KW-0479">Metal-binding</keyword>
<dbReference type="SUPFAM" id="SSF56281">
    <property type="entry name" value="Metallo-hydrolase/oxidoreductase"/>
    <property type="match status" value="1"/>
</dbReference>
<evidence type="ECO:0000313" key="7">
    <source>
        <dbReference type="Proteomes" id="UP000640786"/>
    </source>
</evidence>
<name>A0ABR8R7V1_9BACI</name>
<dbReference type="Pfam" id="PF00753">
    <property type="entry name" value="Lactamase_B"/>
    <property type="match status" value="1"/>
</dbReference>
<dbReference type="PANTHER" id="PTHR46233:SF3">
    <property type="entry name" value="HYDROXYACYLGLUTATHIONE HYDROLASE GLOC"/>
    <property type="match status" value="1"/>
</dbReference>
<evidence type="ECO:0000313" key="6">
    <source>
        <dbReference type="EMBL" id="MBD7943884.1"/>
    </source>
</evidence>
<accession>A0ABR8R7V1</accession>
<protein>
    <submittedName>
        <fullName evidence="6">MBL fold metallo-hydrolase</fullName>
    </submittedName>
</protein>
<organism evidence="6 7">
    <name type="scientific">Psychrobacillus faecigallinarum</name>
    <dbReference type="NCBI Taxonomy" id="2762235"/>
    <lineage>
        <taxon>Bacteria</taxon>
        <taxon>Bacillati</taxon>
        <taxon>Bacillota</taxon>
        <taxon>Bacilli</taxon>
        <taxon>Bacillales</taxon>
        <taxon>Bacillaceae</taxon>
        <taxon>Psychrobacillus</taxon>
    </lineage>
</organism>
<dbReference type="PANTHER" id="PTHR46233">
    <property type="entry name" value="HYDROXYACYLGLUTATHIONE HYDROLASE GLOC"/>
    <property type="match status" value="1"/>
</dbReference>
<evidence type="ECO:0000256" key="3">
    <source>
        <dbReference type="ARBA" id="ARBA00022801"/>
    </source>
</evidence>
<reference evidence="6 7" key="1">
    <citation type="submission" date="2020-08" db="EMBL/GenBank/DDBJ databases">
        <title>A Genomic Blueprint of the Chicken Gut Microbiome.</title>
        <authorList>
            <person name="Gilroy R."/>
            <person name="Ravi A."/>
            <person name="Getino M."/>
            <person name="Pursley I."/>
            <person name="Horton D.L."/>
            <person name="Alikhan N.-F."/>
            <person name="Baker D."/>
            <person name="Gharbi K."/>
            <person name="Hall N."/>
            <person name="Watson M."/>
            <person name="Adriaenssens E.M."/>
            <person name="Foster-Nyarko E."/>
            <person name="Jarju S."/>
            <person name="Secka A."/>
            <person name="Antonio M."/>
            <person name="Oren A."/>
            <person name="Chaudhuri R."/>
            <person name="La Ragione R.M."/>
            <person name="Hildebrand F."/>
            <person name="Pallen M.J."/>
        </authorList>
    </citation>
    <scope>NUCLEOTIDE SEQUENCE [LARGE SCALE GENOMIC DNA]</scope>
    <source>
        <strain evidence="6 7">Sa2BUA9</strain>
    </source>
</reference>
<comment type="cofactor">
    <cofactor evidence="1">
        <name>Zn(2+)</name>
        <dbReference type="ChEBI" id="CHEBI:29105"/>
    </cofactor>
</comment>
<keyword evidence="4" id="KW-0862">Zinc</keyword>